<sequence length="208" mass="24099">MAYRGRGRGRGFGGGGFSYAKQEVFELFPDIELPNSKNVPVDKNLIIWNSRLLNYWKSSPYYLEENVEKNSQSMDIERFSDLNKPRTSTTRDSIDQILQLTANNFPQELIKGSRGQRSSKRVRWKTDAGLQRLDLFEKLEQKNKGEEEKDEKEKKEGEDKDEDEDDEEAAGEADEEFSDDGDYNQNVDFDDDEDDFNMDDGNDDEATY</sequence>
<name>A0ACC0WWZ3_9ROSI</name>
<dbReference type="EMBL" id="CM047750">
    <property type="protein sequence ID" value="KAJ0006737.1"/>
    <property type="molecule type" value="Genomic_DNA"/>
</dbReference>
<organism evidence="1 2">
    <name type="scientific">Pistacia integerrima</name>
    <dbReference type="NCBI Taxonomy" id="434235"/>
    <lineage>
        <taxon>Eukaryota</taxon>
        <taxon>Viridiplantae</taxon>
        <taxon>Streptophyta</taxon>
        <taxon>Embryophyta</taxon>
        <taxon>Tracheophyta</taxon>
        <taxon>Spermatophyta</taxon>
        <taxon>Magnoliopsida</taxon>
        <taxon>eudicotyledons</taxon>
        <taxon>Gunneridae</taxon>
        <taxon>Pentapetalae</taxon>
        <taxon>rosids</taxon>
        <taxon>malvids</taxon>
        <taxon>Sapindales</taxon>
        <taxon>Anacardiaceae</taxon>
        <taxon>Pistacia</taxon>
    </lineage>
</organism>
<dbReference type="Proteomes" id="UP001163603">
    <property type="component" value="Chromosome 15"/>
</dbReference>
<protein>
    <submittedName>
        <fullName evidence="1">Uncharacterized protein</fullName>
    </submittedName>
</protein>
<proteinExistence type="predicted"/>
<reference evidence="2" key="1">
    <citation type="journal article" date="2023" name="G3 (Bethesda)">
        <title>Genome assembly and association tests identify interacting loci associated with vigor, precocity, and sex in interspecific pistachio rootstocks.</title>
        <authorList>
            <person name="Palmer W."/>
            <person name="Jacygrad E."/>
            <person name="Sagayaradj S."/>
            <person name="Cavanaugh K."/>
            <person name="Han R."/>
            <person name="Bertier L."/>
            <person name="Beede B."/>
            <person name="Kafkas S."/>
            <person name="Golino D."/>
            <person name="Preece J."/>
            <person name="Michelmore R."/>
        </authorList>
    </citation>
    <scope>NUCLEOTIDE SEQUENCE [LARGE SCALE GENOMIC DNA]</scope>
</reference>
<gene>
    <name evidence="1" type="ORF">Pint_29579</name>
</gene>
<evidence type="ECO:0000313" key="1">
    <source>
        <dbReference type="EMBL" id="KAJ0006737.1"/>
    </source>
</evidence>
<comment type="caution">
    <text evidence="1">The sequence shown here is derived from an EMBL/GenBank/DDBJ whole genome shotgun (WGS) entry which is preliminary data.</text>
</comment>
<accession>A0ACC0WWZ3</accession>
<keyword evidence="2" id="KW-1185">Reference proteome</keyword>
<evidence type="ECO:0000313" key="2">
    <source>
        <dbReference type="Proteomes" id="UP001163603"/>
    </source>
</evidence>